<keyword evidence="2" id="KW-1185">Reference proteome</keyword>
<organism evidence="1 2">
    <name type="scientific">Polynucleobacter kasalickyi</name>
    <dbReference type="NCBI Taxonomy" id="1938817"/>
    <lineage>
        <taxon>Bacteria</taxon>
        <taxon>Pseudomonadati</taxon>
        <taxon>Pseudomonadota</taxon>
        <taxon>Betaproteobacteria</taxon>
        <taxon>Burkholderiales</taxon>
        <taxon>Burkholderiaceae</taxon>
        <taxon>Polynucleobacter</taxon>
    </lineage>
</organism>
<dbReference type="EMBL" id="FWXJ01000014">
    <property type="protein sequence ID" value="SMC73860.1"/>
    <property type="molecule type" value="Genomic_DNA"/>
</dbReference>
<dbReference type="AlphaFoldDB" id="A0A1W2BLV6"/>
<evidence type="ECO:0000313" key="2">
    <source>
        <dbReference type="Proteomes" id="UP000192708"/>
    </source>
</evidence>
<evidence type="ECO:0000313" key="1">
    <source>
        <dbReference type="EMBL" id="SMC73860.1"/>
    </source>
</evidence>
<name>A0A1W2BLV6_9BURK</name>
<accession>A0A1W2BLV6</accession>
<gene>
    <name evidence="1" type="ORF">SAMN06296008_1149</name>
</gene>
<reference evidence="1 2" key="1">
    <citation type="submission" date="2017-04" db="EMBL/GenBank/DDBJ databases">
        <authorList>
            <person name="Afonso C.L."/>
            <person name="Miller P.J."/>
            <person name="Scott M.A."/>
            <person name="Spackman E."/>
            <person name="Goraichik I."/>
            <person name="Dimitrov K.M."/>
            <person name="Suarez D.L."/>
            <person name="Swayne D.E."/>
        </authorList>
    </citation>
    <scope>NUCLEOTIDE SEQUENCE [LARGE SCALE GENOMIC DNA]</scope>
    <source>
        <strain evidence="1 2">VK13</strain>
    </source>
</reference>
<dbReference type="Proteomes" id="UP000192708">
    <property type="component" value="Unassembled WGS sequence"/>
</dbReference>
<sequence>MVEYAVKFVKNSYQILRTNSIRNIRLAALSFMNVGDKVPRLYAFSIYTPDAAKDLGR</sequence>
<proteinExistence type="predicted"/>
<protein>
    <submittedName>
        <fullName evidence="1">Uncharacterized protein</fullName>
    </submittedName>
</protein>